<reference evidence="2" key="1">
    <citation type="submission" date="2022-06" db="EMBL/GenBank/DDBJ databases">
        <authorList>
            <consortium name="SYNGENTA / RWTH Aachen University"/>
        </authorList>
    </citation>
    <scope>NUCLEOTIDE SEQUENCE</scope>
</reference>
<keyword evidence="3" id="KW-1185">Reference proteome</keyword>
<dbReference type="AlphaFoldDB" id="A0AAV0B3Z8"/>
<evidence type="ECO:0000256" key="1">
    <source>
        <dbReference type="SAM" id="MobiDB-lite"/>
    </source>
</evidence>
<gene>
    <name evidence="2" type="ORF">PPACK8108_LOCUS13007</name>
</gene>
<dbReference type="Proteomes" id="UP001153365">
    <property type="component" value="Unassembled WGS sequence"/>
</dbReference>
<evidence type="ECO:0000313" key="2">
    <source>
        <dbReference type="EMBL" id="CAH7678481.1"/>
    </source>
</evidence>
<comment type="caution">
    <text evidence="2">The sequence shown here is derived from an EMBL/GenBank/DDBJ whole genome shotgun (WGS) entry which is preliminary data.</text>
</comment>
<accession>A0AAV0B3Z8</accession>
<evidence type="ECO:0000313" key="3">
    <source>
        <dbReference type="Proteomes" id="UP001153365"/>
    </source>
</evidence>
<feature type="region of interest" description="Disordered" evidence="1">
    <location>
        <begin position="51"/>
        <end position="73"/>
    </location>
</feature>
<sequence>MNSSTIRQASHVHRPMIRFIESQPKPTTHPLAPDDVKSKFSNLLIQQQRGGDRLKISDGIDGSSGGGGMSPDVMSGLDVEGLIRRYPRLSLHEISVVNAGGAPN</sequence>
<organism evidence="2 3">
    <name type="scientific">Phakopsora pachyrhizi</name>
    <name type="common">Asian soybean rust disease fungus</name>
    <dbReference type="NCBI Taxonomy" id="170000"/>
    <lineage>
        <taxon>Eukaryota</taxon>
        <taxon>Fungi</taxon>
        <taxon>Dikarya</taxon>
        <taxon>Basidiomycota</taxon>
        <taxon>Pucciniomycotina</taxon>
        <taxon>Pucciniomycetes</taxon>
        <taxon>Pucciniales</taxon>
        <taxon>Phakopsoraceae</taxon>
        <taxon>Phakopsora</taxon>
    </lineage>
</organism>
<dbReference type="EMBL" id="CALTRL010003192">
    <property type="protein sequence ID" value="CAH7678481.1"/>
    <property type="molecule type" value="Genomic_DNA"/>
</dbReference>
<protein>
    <submittedName>
        <fullName evidence="2">Uncharacterized protein</fullName>
    </submittedName>
</protein>
<proteinExistence type="predicted"/>
<name>A0AAV0B3Z8_PHAPC</name>